<evidence type="ECO:0000313" key="4">
    <source>
        <dbReference type="Proteomes" id="UP000288716"/>
    </source>
</evidence>
<organism evidence="3 4">
    <name type="scientific">Leptotrombidium deliense</name>
    <dbReference type="NCBI Taxonomy" id="299467"/>
    <lineage>
        <taxon>Eukaryota</taxon>
        <taxon>Metazoa</taxon>
        <taxon>Ecdysozoa</taxon>
        <taxon>Arthropoda</taxon>
        <taxon>Chelicerata</taxon>
        <taxon>Arachnida</taxon>
        <taxon>Acari</taxon>
        <taxon>Acariformes</taxon>
        <taxon>Trombidiformes</taxon>
        <taxon>Prostigmata</taxon>
        <taxon>Anystina</taxon>
        <taxon>Parasitengona</taxon>
        <taxon>Trombiculoidea</taxon>
        <taxon>Trombiculidae</taxon>
        <taxon>Leptotrombidium</taxon>
    </lineage>
</organism>
<proteinExistence type="inferred from homology"/>
<dbReference type="PANTHER" id="PTHR13554">
    <property type="entry name" value="26S PROTEASOME NON-ATPASE REGULATORY SUBUNIT 5-RELATED"/>
    <property type="match status" value="1"/>
</dbReference>
<dbReference type="Proteomes" id="UP000288716">
    <property type="component" value="Unassembled WGS sequence"/>
</dbReference>
<keyword evidence="4" id="KW-1185">Reference proteome</keyword>
<sequence>MSETVKNLQKTISLLNTEAKPEVLQDLKQLFEDANKDDLTSFVKECDVSPVIRLLTEEASVAEEVRKALIKIATVDTTHTLLCDSNLLATFDSVLKCGAVIRCRVYETVVQIANISEQHFQLVLKAGFLQQLFKDAEDFSDVLQAVNCVEILSYLTDTEYGRRYLETEVLSTFQTKIVGGLDTPSMEFNLIAPQVFKLFGVFGRYNPKVIFETYKDVVNSLLRIILMDNSDLIYGAIETVGFLGRTVD</sequence>
<dbReference type="InterPro" id="IPR019538">
    <property type="entry name" value="PSMD5"/>
</dbReference>
<evidence type="ECO:0000256" key="1">
    <source>
        <dbReference type="ARBA" id="ARBA00006823"/>
    </source>
</evidence>
<feature type="non-terminal residue" evidence="3">
    <location>
        <position position="248"/>
    </location>
</feature>
<evidence type="ECO:0000313" key="3">
    <source>
        <dbReference type="EMBL" id="RWS19645.1"/>
    </source>
</evidence>
<name>A0A443RWU1_9ACAR</name>
<dbReference type="GO" id="GO:0000502">
    <property type="term" value="C:proteasome complex"/>
    <property type="evidence" value="ECO:0007669"/>
    <property type="project" value="UniProtKB-KW"/>
</dbReference>
<protein>
    <recommendedName>
        <fullName evidence="2">26S proteasome non-ATPase regulatory subunit 5</fullName>
    </recommendedName>
</protein>
<dbReference type="EMBL" id="NCKV01024045">
    <property type="protein sequence ID" value="RWS19645.1"/>
    <property type="molecule type" value="Genomic_DNA"/>
</dbReference>
<reference evidence="3 4" key="1">
    <citation type="journal article" date="2018" name="Gigascience">
        <title>Genomes of trombidid mites reveal novel predicted allergens and laterally-transferred genes associated with secondary metabolism.</title>
        <authorList>
            <person name="Dong X."/>
            <person name="Chaisiri K."/>
            <person name="Xia D."/>
            <person name="Armstrong S.D."/>
            <person name="Fang Y."/>
            <person name="Donnelly M.J."/>
            <person name="Kadowaki T."/>
            <person name="McGarry J.W."/>
            <person name="Darby A.C."/>
            <person name="Makepeace B.L."/>
        </authorList>
    </citation>
    <scope>NUCLEOTIDE SEQUENCE [LARGE SCALE GENOMIC DNA]</scope>
    <source>
        <strain evidence="3">UoL-UT</strain>
    </source>
</reference>
<accession>A0A443RWU1</accession>
<comment type="caution">
    <text evidence="3">The sequence shown here is derived from an EMBL/GenBank/DDBJ whole genome shotgun (WGS) entry which is preliminary data.</text>
</comment>
<dbReference type="Gene3D" id="1.25.10.10">
    <property type="entry name" value="Leucine-rich Repeat Variant"/>
    <property type="match status" value="1"/>
</dbReference>
<dbReference type="PANTHER" id="PTHR13554:SF10">
    <property type="entry name" value="26S PROTEASOME NON-ATPASE REGULATORY SUBUNIT 5"/>
    <property type="match status" value="1"/>
</dbReference>
<dbReference type="GO" id="GO:0043248">
    <property type="term" value="P:proteasome assembly"/>
    <property type="evidence" value="ECO:0007669"/>
    <property type="project" value="InterPro"/>
</dbReference>
<dbReference type="OrthoDB" id="10250600at2759"/>
<dbReference type="InterPro" id="IPR011989">
    <property type="entry name" value="ARM-like"/>
</dbReference>
<gene>
    <name evidence="3" type="ORF">B4U80_12247</name>
</gene>
<dbReference type="SUPFAM" id="SSF48371">
    <property type="entry name" value="ARM repeat"/>
    <property type="match status" value="1"/>
</dbReference>
<dbReference type="InterPro" id="IPR016024">
    <property type="entry name" value="ARM-type_fold"/>
</dbReference>
<keyword evidence="3" id="KW-0647">Proteasome</keyword>
<dbReference type="AlphaFoldDB" id="A0A443RWU1"/>
<dbReference type="Pfam" id="PF10508">
    <property type="entry name" value="Proteasom_PSMB"/>
    <property type="match status" value="1"/>
</dbReference>
<comment type="similarity">
    <text evidence="1">Belongs to the proteasome subunit S5B/HSM3 family.</text>
</comment>
<evidence type="ECO:0000256" key="2">
    <source>
        <dbReference type="ARBA" id="ARBA00014933"/>
    </source>
</evidence>
<dbReference type="STRING" id="299467.A0A443RWU1"/>
<dbReference type="GO" id="GO:0005829">
    <property type="term" value="C:cytosol"/>
    <property type="evidence" value="ECO:0007669"/>
    <property type="project" value="TreeGrafter"/>
</dbReference>
<dbReference type="VEuPathDB" id="VectorBase:LDEU012395"/>